<keyword evidence="1" id="KW-1133">Transmembrane helix</keyword>
<reference evidence="2" key="1">
    <citation type="journal article" date="2020" name="Nature">
        <title>Giant virus diversity and host interactions through global metagenomics.</title>
        <authorList>
            <person name="Schulz F."/>
            <person name="Roux S."/>
            <person name="Paez-Espino D."/>
            <person name="Jungbluth S."/>
            <person name="Walsh D.A."/>
            <person name="Denef V.J."/>
            <person name="McMahon K.D."/>
            <person name="Konstantinidis K.T."/>
            <person name="Eloe-Fadrosh E.A."/>
            <person name="Kyrpides N.C."/>
            <person name="Woyke T."/>
        </authorList>
    </citation>
    <scope>NUCLEOTIDE SEQUENCE</scope>
    <source>
        <strain evidence="2">GVMAG-S-ERX555997-44</strain>
    </source>
</reference>
<proteinExistence type="predicted"/>
<dbReference type="EMBL" id="MN738799">
    <property type="protein sequence ID" value="QHT37554.1"/>
    <property type="molecule type" value="Genomic_DNA"/>
</dbReference>
<organism evidence="2">
    <name type="scientific">viral metagenome</name>
    <dbReference type="NCBI Taxonomy" id="1070528"/>
    <lineage>
        <taxon>unclassified sequences</taxon>
        <taxon>metagenomes</taxon>
        <taxon>organismal metagenomes</taxon>
    </lineage>
</organism>
<evidence type="ECO:0000256" key="1">
    <source>
        <dbReference type="SAM" id="Phobius"/>
    </source>
</evidence>
<evidence type="ECO:0000313" key="2">
    <source>
        <dbReference type="EMBL" id="QHT37554.1"/>
    </source>
</evidence>
<keyword evidence="1" id="KW-0812">Transmembrane</keyword>
<keyword evidence="1" id="KW-0472">Membrane</keyword>
<accession>A0A6C0F8Z3</accession>
<feature type="transmembrane region" description="Helical" evidence="1">
    <location>
        <begin position="6"/>
        <end position="23"/>
    </location>
</feature>
<sequence length="66" mass="7723">MFNLFVISILIINSIFWGFYPVSEISPHQKFINYLGLNYKVNTFFHILIGILFYLLSVLISHSVIN</sequence>
<feature type="transmembrane region" description="Helical" evidence="1">
    <location>
        <begin position="44"/>
        <end position="65"/>
    </location>
</feature>
<dbReference type="AlphaFoldDB" id="A0A6C0F8Z3"/>
<name>A0A6C0F8Z3_9ZZZZ</name>
<protein>
    <submittedName>
        <fullName evidence="2">Uncharacterized protein</fullName>
    </submittedName>
</protein>